<dbReference type="GO" id="GO:0008422">
    <property type="term" value="F:beta-glucosidase activity"/>
    <property type="evidence" value="ECO:0007669"/>
    <property type="project" value="TreeGrafter"/>
</dbReference>
<dbReference type="PRINTS" id="PR00131">
    <property type="entry name" value="GLHYDRLASE1"/>
</dbReference>
<keyword evidence="3" id="KW-0326">Glycosidase</keyword>
<protein>
    <submittedName>
        <fullName evidence="5">Uncharacterized protein</fullName>
    </submittedName>
</protein>
<gene>
    <name evidence="5" type="ORF">C2S53_014602</name>
</gene>
<comment type="caution">
    <text evidence="5">The sequence shown here is derived from an EMBL/GenBank/DDBJ whole genome shotgun (WGS) entry which is preliminary data.</text>
</comment>
<dbReference type="Proteomes" id="UP001190926">
    <property type="component" value="Unassembled WGS sequence"/>
</dbReference>
<dbReference type="InterPro" id="IPR001360">
    <property type="entry name" value="Glyco_hydro_1"/>
</dbReference>
<dbReference type="FunFam" id="3.20.20.80:FF:000041">
    <property type="entry name" value="Beta-glucosidase 7"/>
    <property type="match status" value="1"/>
</dbReference>
<evidence type="ECO:0000256" key="2">
    <source>
        <dbReference type="ARBA" id="ARBA00022801"/>
    </source>
</evidence>
<evidence type="ECO:0000256" key="3">
    <source>
        <dbReference type="ARBA" id="ARBA00023295"/>
    </source>
</evidence>
<dbReference type="Pfam" id="PF00232">
    <property type="entry name" value="Glyco_hydro_1"/>
    <property type="match status" value="1"/>
</dbReference>
<proteinExistence type="inferred from homology"/>
<dbReference type="EMBL" id="SDAM02001843">
    <property type="protein sequence ID" value="KAH6821871.1"/>
    <property type="molecule type" value="Genomic_DNA"/>
</dbReference>
<dbReference type="InterPro" id="IPR017853">
    <property type="entry name" value="GH"/>
</dbReference>
<keyword evidence="6" id="KW-1185">Reference proteome</keyword>
<evidence type="ECO:0000256" key="4">
    <source>
        <dbReference type="RuleBase" id="RU003690"/>
    </source>
</evidence>
<dbReference type="GO" id="GO:0005975">
    <property type="term" value="P:carbohydrate metabolic process"/>
    <property type="evidence" value="ECO:0007669"/>
    <property type="project" value="InterPro"/>
</dbReference>
<dbReference type="Gene3D" id="3.20.20.80">
    <property type="entry name" value="Glycosidases"/>
    <property type="match status" value="1"/>
</dbReference>
<evidence type="ECO:0000313" key="5">
    <source>
        <dbReference type="EMBL" id="KAH6821871.1"/>
    </source>
</evidence>
<evidence type="ECO:0000313" key="6">
    <source>
        <dbReference type="Proteomes" id="UP001190926"/>
    </source>
</evidence>
<sequence length="564" mass="64798">MEIEAMAVGTNGAATNTVSLSHDEWSKHEGPVPTDHDNSGLTRHWFPADFIFGWKITDGSNGTLACDMYNRYKEDIKMMKQMGFDSYRFSISWSRILPGGRCNAGINSEGIDYYNGVINTVLEHDMKPFVTLFHWDLPLCLEKEYGGFLSKRVKDDFREFAEVCFWAFGDRVKSWSTLNEPWTYAVNGYVTGKFAPGRKVPGSNDILDTKIALYRSLPVLLERSAGDKTTVTALPSEAYTVARNLLLAHAEAVHLYRTKFQEAQQGKIGIVLCSHWFYAFNEESEADRLAVKRALDFMLGWFLEPVLYGHYPKNMINYVPPDNLASFTPHEIEKLRGSLDFLGLNYYTTEYVSDDPYPTEAEGYAADQKLKFSSERNGQFIGTPSGSSWLFSVPKGIYAILTFLNKEYGPELKEIYITENGWSTKNDFTKTAKMVCDDDENRTKYFQDHLANILKSMKDEECSRHGLFKKLKGYFLWSWCDNYEWSEGYTARFGLVYVDYMNELTRYPKNSAAWIAKFLKSKEKPPRCDPWLFNNKRSMIEDNDEIETSANKRLKLVETTTPDQ</sequence>
<dbReference type="SUPFAM" id="SSF51445">
    <property type="entry name" value="(Trans)glycosidases"/>
    <property type="match status" value="1"/>
</dbReference>
<reference evidence="5 6" key="1">
    <citation type="journal article" date="2021" name="Nat. Commun.">
        <title>Incipient diploidization of the medicinal plant Perilla within 10,000 years.</title>
        <authorList>
            <person name="Zhang Y."/>
            <person name="Shen Q."/>
            <person name="Leng L."/>
            <person name="Zhang D."/>
            <person name="Chen S."/>
            <person name="Shi Y."/>
            <person name="Ning Z."/>
            <person name="Chen S."/>
        </authorList>
    </citation>
    <scope>NUCLEOTIDE SEQUENCE [LARGE SCALE GENOMIC DNA]</scope>
    <source>
        <strain evidence="6">cv. PC099</strain>
    </source>
</reference>
<dbReference type="PANTHER" id="PTHR10353">
    <property type="entry name" value="GLYCOSYL HYDROLASE"/>
    <property type="match status" value="1"/>
</dbReference>
<organism evidence="5 6">
    <name type="scientific">Perilla frutescens var. hirtella</name>
    <name type="common">Perilla citriodora</name>
    <name type="synonym">Perilla setoyensis</name>
    <dbReference type="NCBI Taxonomy" id="608512"/>
    <lineage>
        <taxon>Eukaryota</taxon>
        <taxon>Viridiplantae</taxon>
        <taxon>Streptophyta</taxon>
        <taxon>Embryophyta</taxon>
        <taxon>Tracheophyta</taxon>
        <taxon>Spermatophyta</taxon>
        <taxon>Magnoliopsida</taxon>
        <taxon>eudicotyledons</taxon>
        <taxon>Gunneridae</taxon>
        <taxon>Pentapetalae</taxon>
        <taxon>asterids</taxon>
        <taxon>lamiids</taxon>
        <taxon>Lamiales</taxon>
        <taxon>Lamiaceae</taxon>
        <taxon>Nepetoideae</taxon>
        <taxon>Elsholtzieae</taxon>
        <taxon>Perilla</taxon>
    </lineage>
</organism>
<keyword evidence="2" id="KW-0378">Hydrolase</keyword>
<comment type="similarity">
    <text evidence="1 4">Belongs to the glycosyl hydrolase 1 family.</text>
</comment>
<dbReference type="AlphaFoldDB" id="A0AAD4IVI7"/>
<dbReference type="PANTHER" id="PTHR10353:SF137">
    <property type="entry name" value="MYROSINASE 3-RELATED"/>
    <property type="match status" value="1"/>
</dbReference>
<name>A0AAD4IVI7_PERFH</name>
<accession>A0AAD4IVI7</accession>
<evidence type="ECO:0000256" key="1">
    <source>
        <dbReference type="ARBA" id="ARBA00010838"/>
    </source>
</evidence>